<evidence type="ECO:0000313" key="15">
    <source>
        <dbReference type="EMBL" id="OXA51020.1"/>
    </source>
</evidence>
<dbReference type="SMART" id="SM00248">
    <property type="entry name" value="ANK"/>
    <property type="match status" value="2"/>
</dbReference>
<evidence type="ECO:0000256" key="1">
    <source>
        <dbReference type="ARBA" id="ARBA00004141"/>
    </source>
</evidence>
<evidence type="ECO:0000256" key="13">
    <source>
        <dbReference type="SAM" id="Phobius"/>
    </source>
</evidence>
<dbReference type="PANTHER" id="PTHR47143:SF1">
    <property type="entry name" value="ION_TRANS DOMAIN-CONTAINING PROTEIN"/>
    <property type="match status" value="1"/>
</dbReference>
<feature type="transmembrane region" description="Helical" evidence="13">
    <location>
        <begin position="333"/>
        <end position="353"/>
    </location>
</feature>
<dbReference type="AlphaFoldDB" id="A0A226E149"/>
<proteinExistence type="predicted"/>
<feature type="repeat" description="ANK" evidence="12">
    <location>
        <begin position="87"/>
        <end position="123"/>
    </location>
</feature>
<dbReference type="PANTHER" id="PTHR47143">
    <property type="entry name" value="TRANSIENT RECEPTOR POTENTIAL CATION CHANNEL PROTEIN PAINLESS"/>
    <property type="match status" value="1"/>
</dbReference>
<evidence type="ECO:0000256" key="2">
    <source>
        <dbReference type="ARBA" id="ARBA00022448"/>
    </source>
</evidence>
<dbReference type="InterPro" id="IPR002110">
    <property type="entry name" value="Ankyrin_rpt"/>
</dbReference>
<dbReference type="PRINTS" id="PR01415">
    <property type="entry name" value="ANKYRIN"/>
</dbReference>
<keyword evidence="11" id="KW-0407">Ion channel</keyword>
<keyword evidence="5" id="KW-0677">Repeat</keyword>
<reference evidence="15 16" key="1">
    <citation type="submission" date="2015-12" db="EMBL/GenBank/DDBJ databases">
        <title>The genome of Folsomia candida.</title>
        <authorList>
            <person name="Faddeeva A."/>
            <person name="Derks M.F."/>
            <person name="Anvar Y."/>
            <person name="Smit S."/>
            <person name="Van Straalen N."/>
            <person name="Roelofs D."/>
        </authorList>
    </citation>
    <scope>NUCLEOTIDE SEQUENCE [LARGE SCALE GENOMIC DNA]</scope>
    <source>
        <strain evidence="15 16">VU population</strain>
        <tissue evidence="15">Whole body</tissue>
    </source>
</reference>
<dbReference type="Gene3D" id="1.10.287.70">
    <property type="match status" value="1"/>
</dbReference>
<evidence type="ECO:0000256" key="3">
    <source>
        <dbReference type="ARBA" id="ARBA00022606"/>
    </source>
</evidence>
<name>A0A226E149_FOLCA</name>
<comment type="subcellular location">
    <subcellularLocation>
        <location evidence="1">Membrane</location>
        <topology evidence="1">Multi-pass membrane protein</topology>
    </subcellularLocation>
</comment>
<feature type="transmembrane region" description="Helical" evidence="13">
    <location>
        <begin position="475"/>
        <end position="497"/>
    </location>
</feature>
<evidence type="ECO:0000256" key="5">
    <source>
        <dbReference type="ARBA" id="ARBA00022737"/>
    </source>
</evidence>
<dbReference type="InterPro" id="IPR036770">
    <property type="entry name" value="Ankyrin_rpt-contain_sf"/>
</dbReference>
<evidence type="ECO:0000256" key="10">
    <source>
        <dbReference type="ARBA" id="ARBA00023180"/>
    </source>
</evidence>
<feature type="transmembrane region" description="Helical" evidence="13">
    <location>
        <begin position="405"/>
        <end position="427"/>
    </location>
</feature>
<dbReference type="GO" id="GO:0005216">
    <property type="term" value="F:monoatomic ion channel activity"/>
    <property type="evidence" value="ECO:0007669"/>
    <property type="project" value="InterPro"/>
</dbReference>
<dbReference type="PROSITE" id="PS50297">
    <property type="entry name" value="ANK_REP_REGION"/>
    <property type="match status" value="2"/>
</dbReference>
<feature type="transmembrane region" description="Helical" evidence="13">
    <location>
        <begin position="365"/>
        <end position="385"/>
    </location>
</feature>
<evidence type="ECO:0000256" key="6">
    <source>
        <dbReference type="ARBA" id="ARBA00022989"/>
    </source>
</evidence>
<dbReference type="STRING" id="158441.A0A226E149"/>
<dbReference type="PROSITE" id="PS50088">
    <property type="entry name" value="ANK_REPEAT"/>
    <property type="match status" value="2"/>
</dbReference>
<keyword evidence="6 13" id="KW-1133">Transmembrane helix</keyword>
<feature type="repeat" description="ANK" evidence="12">
    <location>
        <begin position="137"/>
        <end position="169"/>
    </location>
</feature>
<accession>A0A226E149</accession>
<evidence type="ECO:0000256" key="8">
    <source>
        <dbReference type="ARBA" id="ARBA00023065"/>
    </source>
</evidence>
<keyword evidence="10" id="KW-0325">Glycoprotein</keyword>
<dbReference type="EMBL" id="LNIX01000008">
    <property type="protein sequence ID" value="OXA51020.1"/>
    <property type="molecule type" value="Genomic_DNA"/>
</dbReference>
<dbReference type="Proteomes" id="UP000198287">
    <property type="component" value="Unassembled WGS sequence"/>
</dbReference>
<dbReference type="InterPro" id="IPR052076">
    <property type="entry name" value="TRP_cation_channel"/>
</dbReference>
<dbReference type="OMA" id="THEMEVF"/>
<gene>
    <name evidence="15" type="ORF">Fcan01_14111</name>
</gene>
<dbReference type="InterPro" id="IPR005821">
    <property type="entry name" value="Ion_trans_dom"/>
</dbReference>
<feature type="transmembrane region" description="Helical" evidence="13">
    <location>
        <begin position="246"/>
        <end position="266"/>
    </location>
</feature>
<dbReference type="GO" id="GO:0034703">
    <property type="term" value="C:cation channel complex"/>
    <property type="evidence" value="ECO:0007669"/>
    <property type="project" value="UniProtKB-ARBA"/>
</dbReference>
<keyword evidence="4 13" id="KW-0812">Transmembrane</keyword>
<evidence type="ECO:0000256" key="7">
    <source>
        <dbReference type="ARBA" id="ARBA00023043"/>
    </source>
</evidence>
<sequence length="580" mass="64635">MSRKGKGHNTLTNLHRVSVSQDTELSLLPPSAEQVKLPLTPGSDFDFDGHTSNFVFPLHNAAKNGNLCELTALLALPGSNPFKQDFKGRTPLHYAAVFGNQKTALLMVTEILNSGVIVNAVNVDHDRSILINVQDANGETAVHLGAKTGHRKIVQLLLFSAADVNIKCKNGVEPIELIYANVPQAMCAVFDTAIRYKSEQQDPFSLLESELLAYALKNSASRCKEILVHPLVRLFLHFKWNKVRPFFWASIVIHTLWLLVFSTFLLDLYLHRCPYIRTNNTSTLDDNNDSSSNNFELESLEASLISIVMGLKELYQLFSVPTFLYYFSKLENLGQLLLIVIVALTTLPVWTYLLGSRPSVTIQPWQYQAAAFGIFLAWTLILGQIGKTPRLGLYVEILLQVLKSFGLFVLTFTSLLTAFALSFSILMPQSKSFSSWPLALSKVLIMMTGELNYDEIFYNGDDGDQPIPFRTTGHILFALFVVIVTIILFNLLIGLTVSDIQVREILLFGVICPIRKVPKELRSEVKELAMQNMIGEGGGGDCTSNAGDDPSIKAENLKVIIKDVLLQVLQEHFNRETPKS</sequence>
<dbReference type="OrthoDB" id="7464126at2759"/>
<feature type="domain" description="Ion transport" evidence="14">
    <location>
        <begin position="304"/>
        <end position="501"/>
    </location>
</feature>
<keyword evidence="2" id="KW-0813">Transport</keyword>
<keyword evidence="7 12" id="KW-0040">ANK repeat</keyword>
<keyword evidence="8" id="KW-0406">Ion transport</keyword>
<dbReference type="SUPFAM" id="SSF48403">
    <property type="entry name" value="Ankyrin repeat"/>
    <property type="match status" value="1"/>
</dbReference>
<evidence type="ECO:0000256" key="9">
    <source>
        <dbReference type="ARBA" id="ARBA00023136"/>
    </source>
</evidence>
<dbReference type="Pfam" id="PF00520">
    <property type="entry name" value="Ion_trans"/>
    <property type="match status" value="1"/>
</dbReference>
<comment type="caution">
    <text evidence="15">The sequence shown here is derived from an EMBL/GenBank/DDBJ whole genome shotgun (WGS) entry which is preliminary data.</text>
</comment>
<keyword evidence="9 13" id="KW-0472">Membrane</keyword>
<evidence type="ECO:0000256" key="12">
    <source>
        <dbReference type="PROSITE-ProRule" id="PRU00023"/>
    </source>
</evidence>
<keyword evidence="15" id="KW-0675">Receptor</keyword>
<evidence type="ECO:0000259" key="14">
    <source>
        <dbReference type="Pfam" id="PF00520"/>
    </source>
</evidence>
<keyword evidence="16" id="KW-1185">Reference proteome</keyword>
<organism evidence="15 16">
    <name type="scientific">Folsomia candida</name>
    <name type="common">Springtail</name>
    <dbReference type="NCBI Taxonomy" id="158441"/>
    <lineage>
        <taxon>Eukaryota</taxon>
        <taxon>Metazoa</taxon>
        <taxon>Ecdysozoa</taxon>
        <taxon>Arthropoda</taxon>
        <taxon>Hexapoda</taxon>
        <taxon>Collembola</taxon>
        <taxon>Entomobryomorpha</taxon>
        <taxon>Isotomoidea</taxon>
        <taxon>Isotomidae</taxon>
        <taxon>Proisotominae</taxon>
        <taxon>Folsomia</taxon>
    </lineage>
</organism>
<evidence type="ECO:0000313" key="16">
    <source>
        <dbReference type="Proteomes" id="UP000198287"/>
    </source>
</evidence>
<dbReference type="Pfam" id="PF12796">
    <property type="entry name" value="Ank_2"/>
    <property type="match status" value="1"/>
</dbReference>
<keyword evidence="3" id="KW-0716">Sensory transduction</keyword>
<evidence type="ECO:0000256" key="11">
    <source>
        <dbReference type="ARBA" id="ARBA00023303"/>
    </source>
</evidence>
<dbReference type="Gene3D" id="1.25.40.20">
    <property type="entry name" value="Ankyrin repeat-containing domain"/>
    <property type="match status" value="2"/>
</dbReference>
<evidence type="ECO:0000256" key="4">
    <source>
        <dbReference type="ARBA" id="ARBA00022692"/>
    </source>
</evidence>
<protein>
    <submittedName>
        <fullName evidence="15">Transient receptor potential channel pyrexia</fullName>
    </submittedName>
</protein>